<dbReference type="Gene3D" id="3.20.20.140">
    <property type="entry name" value="Metal-dependent hydrolases"/>
    <property type="match status" value="1"/>
</dbReference>
<accession>A0A1M5K6G5</accession>
<dbReference type="AlphaFoldDB" id="A0A1M5K6G5"/>
<feature type="region of interest" description="Disordered" evidence="1">
    <location>
        <begin position="1"/>
        <end position="37"/>
    </location>
</feature>
<reference evidence="3" key="1">
    <citation type="submission" date="2016-11" db="EMBL/GenBank/DDBJ databases">
        <authorList>
            <person name="Varghese N."/>
            <person name="Submissions S."/>
        </authorList>
    </citation>
    <scope>NUCLEOTIDE SEQUENCE [LARGE SCALE GENOMIC DNA]</scope>
    <source>
        <strain evidence="3">CGMCC 1.8995</strain>
    </source>
</reference>
<gene>
    <name evidence="2" type="ORF">SAMN05216361_2390</name>
</gene>
<evidence type="ECO:0000256" key="1">
    <source>
        <dbReference type="SAM" id="MobiDB-lite"/>
    </source>
</evidence>
<dbReference type="InterPro" id="IPR016195">
    <property type="entry name" value="Pol/histidinol_Pase-like"/>
</dbReference>
<name>A0A1M5K6G5_9ALTE</name>
<sequence length="488" mass="54791">MTALLTVSGCQSGSHPHSHSNSLTYSHTHTHNEADTEQKPQWLAGDHHIHSHYSVGWDKSVNPPRPILAGDAHYSTPKNASMAARHGLDWMVTTDHGGPNHSKVNLEMAYPELKASRQAVPQVLQFYGMELDTPGARHSSLIIPHSDEEAHQLFHIEKHYNRREVLHEITRDKESLMLEALADMQTHTHKPVVLANHPGRTAIDLGHYTKVTPRELRDWHDTAPDIAIGMEGAPGHQANAINPDGSIDPTGIRGGYDNFPTMGGFDQMTARLGGFWDSMLGEGRRWFITATSDSHVHYTDGRTDFWPGEYSKTYVYAKKTYESVLENLRNGRVFITTGDLIDALFVTVHNQRTGDSADIAEKITATPGDELLLTVRFRDPDGVNFNQENPQVNRVDVIVGDITGPLADRTEDLNPTTRVLQRFYASDWQRSDDGFVTLTMPLRQLSASSYVRIRGTTNTNELEPQIDPPGENPWHDLWFYSNPVFIQF</sequence>
<protein>
    <recommendedName>
        <fullName evidence="4">Phosphoesterase</fullName>
    </recommendedName>
</protein>
<proteinExistence type="predicted"/>
<feature type="compositionally biased region" description="Polar residues" evidence="1">
    <location>
        <begin position="8"/>
        <end position="27"/>
    </location>
</feature>
<evidence type="ECO:0008006" key="4">
    <source>
        <dbReference type="Google" id="ProtNLM"/>
    </source>
</evidence>
<evidence type="ECO:0000313" key="2">
    <source>
        <dbReference type="EMBL" id="SHG48427.1"/>
    </source>
</evidence>
<dbReference type="STRING" id="634436.SAMN05216361_2390"/>
<dbReference type="Proteomes" id="UP000184520">
    <property type="component" value="Unassembled WGS sequence"/>
</dbReference>
<organism evidence="2 3">
    <name type="scientific">Marisediminitalea aggregata</name>
    <dbReference type="NCBI Taxonomy" id="634436"/>
    <lineage>
        <taxon>Bacteria</taxon>
        <taxon>Pseudomonadati</taxon>
        <taxon>Pseudomonadota</taxon>
        <taxon>Gammaproteobacteria</taxon>
        <taxon>Alteromonadales</taxon>
        <taxon>Alteromonadaceae</taxon>
        <taxon>Marisediminitalea</taxon>
    </lineage>
</organism>
<keyword evidence="3" id="KW-1185">Reference proteome</keyword>
<dbReference type="SUPFAM" id="SSF89550">
    <property type="entry name" value="PHP domain-like"/>
    <property type="match status" value="1"/>
</dbReference>
<dbReference type="EMBL" id="FQWD01000003">
    <property type="protein sequence ID" value="SHG48427.1"/>
    <property type="molecule type" value="Genomic_DNA"/>
</dbReference>
<evidence type="ECO:0000313" key="3">
    <source>
        <dbReference type="Proteomes" id="UP000184520"/>
    </source>
</evidence>